<dbReference type="PROSITE" id="PS51257">
    <property type="entry name" value="PROKAR_LIPOPROTEIN"/>
    <property type="match status" value="1"/>
</dbReference>
<name>A0A942SVF0_9BACI</name>
<dbReference type="SUPFAM" id="SSF48403">
    <property type="entry name" value="Ankyrin repeat"/>
    <property type="match status" value="1"/>
</dbReference>
<reference evidence="5" key="1">
    <citation type="submission" date="2021-05" db="EMBL/GenBank/DDBJ databases">
        <title>Novel Bacillus species.</title>
        <authorList>
            <person name="Liu G."/>
        </authorList>
    </citation>
    <scope>NUCLEOTIDE SEQUENCE</scope>
    <source>
        <strain evidence="5">FJAT-50051</strain>
    </source>
</reference>
<feature type="repeat" description="ANK" evidence="3">
    <location>
        <begin position="72"/>
        <end position="104"/>
    </location>
</feature>
<dbReference type="InterPro" id="IPR002110">
    <property type="entry name" value="Ankyrin_rpt"/>
</dbReference>
<proteinExistence type="predicted"/>
<evidence type="ECO:0000256" key="2">
    <source>
        <dbReference type="ARBA" id="ARBA00023043"/>
    </source>
</evidence>
<dbReference type="Pfam" id="PF12796">
    <property type="entry name" value="Ank_2"/>
    <property type="match status" value="2"/>
</dbReference>
<dbReference type="InterPro" id="IPR050745">
    <property type="entry name" value="Multifunctional_regulatory"/>
</dbReference>
<dbReference type="PANTHER" id="PTHR24189:SF50">
    <property type="entry name" value="ANKYRIN REPEAT AND SOCS BOX PROTEIN 2"/>
    <property type="match status" value="1"/>
</dbReference>
<sequence length="237" mass="26086">MIMILIKRSICIMLFFLVGCQNSVTSENSIKNQIVKVDNMKEQFFNAVEKGDIAEINNLLNKGVNINSQDDLGRTAIMIAAYANDVATAKALIEKGADVNIQDNMKNNSFLYSGAEGYIEILKLTIEAGANPKLLNRYGGTTLIPASEHGFVEVVKELLENTEIDVNHVNNLGWTALMEAIVLNDGGRKQQETIKLLIEHGANVNIPDSEGVTPLQQAKERNFSEIEKILLQAGAKR</sequence>
<dbReference type="Gene3D" id="1.25.40.20">
    <property type="entry name" value="Ankyrin repeat-containing domain"/>
    <property type="match status" value="1"/>
</dbReference>
<keyword evidence="2 3" id="KW-0040">ANK repeat</keyword>
<feature type="signal peptide" evidence="4">
    <location>
        <begin position="1"/>
        <end position="23"/>
    </location>
</feature>
<evidence type="ECO:0000256" key="3">
    <source>
        <dbReference type="PROSITE-ProRule" id="PRU00023"/>
    </source>
</evidence>
<keyword evidence="4" id="KW-0732">Signal</keyword>
<dbReference type="InterPro" id="IPR036770">
    <property type="entry name" value="Ankyrin_rpt-contain_sf"/>
</dbReference>
<comment type="caution">
    <text evidence="5">The sequence shown here is derived from an EMBL/GenBank/DDBJ whole genome shotgun (WGS) entry which is preliminary data.</text>
</comment>
<dbReference type="EMBL" id="JAGYPE010000001">
    <property type="protein sequence ID" value="MBS4180523.1"/>
    <property type="molecule type" value="Genomic_DNA"/>
</dbReference>
<dbReference type="SMART" id="SM00248">
    <property type="entry name" value="ANK"/>
    <property type="match status" value="5"/>
</dbReference>
<organism evidence="5">
    <name type="scientific">Neobacillus citreus</name>
    <dbReference type="NCBI Taxonomy" id="2833578"/>
    <lineage>
        <taxon>Bacteria</taxon>
        <taxon>Bacillati</taxon>
        <taxon>Bacillota</taxon>
        <taxon>Bacilli</taxon>
        <taxon>Bacillales</taxon>
        <taxon>Bacillaceae</taxon>
        <taxon>Neobacillus</taxon>
    </lineage>
</organism>
<gene>
    <name evidence="5" type="ORF">KHB02_03850</name>
</gene>
<evidence type="ECO:0000256" key="4">
    <source>
        <dbReference type="SAM" id="SignalP"/>
    </source>
</evidence>
<accession>A0A942SVF0</accession>
<dbReference type="PANTHER" id="PTHR24189">
    <property type="entry name" value="MYOTROPHIN"/>
    <property type="match status" value="1"/>
</dbReference>
<evidence type="ECO:0000256" key="1">
    <source>
        <dbReference type="ARBA" id="ARBA00022737"/>
    </source>
</evidence>
<dbReference type="AlphaFoldDB" id="A0A942SVF0"/>
<dbReference type="PROSITE" id="PS50297">
    <property type="entry name" value="ANK_REP_REGION"/>
    <property type="match status" value="2"/>
</dbReference>
<feature type="repeat" description="ANK" evidence="3">
    <location>
        <begin position="210"/>
        <end position="237"/>
    </location>
</feature>
<dbReference type="PRINTS" id="PR01415">
    <property type="entry name" value="ANKYRIN"/>
</dbReference>
<feature type="chain" id="PRO_5038548506" evidence="4">
    <location>
        <begin position="24"/>
        <end position="237"/>
    </location>
</feature>
<feature type="repeat" description="ANK" evidence="3">
    <location>
        <begin position="172"/>
        <end position="209"/>
    </location>
</feature>
<evidence type="ECO:0000313" key="5">
    <source>
        <dbReference type="EMBL" id="MBS4180523.1"/>
    </source>
</evidence>
<keyword evidence="1" id="KW-0677">Repeat</keyword>
<protein>
    <submittedName>
        <fullName evidence="5">Ankyrin repeat domain-containing protein</fullName>
    </submittedName>
</protein>
<dbReference type="PROSITE" id="PS50088">
    <property type="entry name" value="ANK_REPEAT"/>
    <property type="match status" value="3"/>
</dbReference>